<dbReference type="InterPro" id="IPR019775">
    <property type="entry name" value="WD40_repeat_CS"/>
</dbReference>
<dbReference type="PROSITE" id="PS50082">
    <property type="entry name" value="WD_REPEATS_2"/>
    <property type="match status" value="6"/>
</dbReference>
<dbReference type="EMBL" id="MCGE01000008">
    <property type="protein sequence ID" value="ORZ18564.1"/>
    <property type="molecule type" value="Genomic_DNA"/>
</dbReference>
<feature type="repeat" description="WD" evidence="3">
    <location>
        <begin position="378"/>
        <end position="407"/>
    </location>
</feature>
<protein>
    <submittedName>
        <fullName evidence="5">WD40-repeat-containing domain protein</fullName>
    </submittedName>
</protein>
<dbReference type="PROSITE" id="PS50181">
    <property type="entry name" value="FBOX"/>
    <property type="match status" value="1"/>
</dbReference>
<feature type="repeat" description="WD" evidence="3">
    <location>
        <begin position="258"/>
        <end position="297"/>
    </location>
</feature>
<organism evidence="5 6">
    <name type="scientific">Absidia repens</name>
    <dbReference type="NCBI Taxonomy" id="90262"/>
    <lineage>
        <taxon>Eukaryota</taxon>
        <taxon>Fungi</taxon>
        <taxon>Fungi incertae sedis</taxon>
        <taxon>Mucoromycota</taxon>
        <taxon>Mucoromycotina</taxon>
        <taxon>Mucoromycetes</taxon>
        <taxon>Mucorales</taxon>
        <taxon>Cunninghamellaceae</taxon>
        <taxon>Absidia</taxon>
    </lineage>
</organism>
<name>A0A1X2IMT3_9FUNG</name>
<accession>A0A1X2IMT3</accession>
<dbReference type="PRINTS" id="PR00320">
    <property type="entry name" value="GPROTEINBRPT"/>
</dbReference>
<gene>
    <name evidence="5" type="ORF">BCR42DRAFT_411161</name>
</gene>
<dbReference type="InterPro" id="IPR036322">
    <property type="entry name" value="WD40_repeat_dom_sf"/>
</dbReference>
<dbReference type="Proteomes" id="UP000193560">
    <property type="component" value="Unassembled WGS sequence"/>
</dbReference>
<dbReference type="PANTHER" id="PTHR14604">
    <property type="entry name" value="WD40 REPEAT PF20"/>
    <property type="match status" value="1"/>
</dbReference>
<dbReference type="Pfam" id="PF00400">
    <property type="entry name" value="WD40"/>
    <property type="match status" value="6"/>
</dbReference>
<dbReference type="InterPro" id="IPR036047">
    <property type="entry name" value="F-box-like_dom_sf"/>
</dbReference>
<dbReference type="SUPFAM" id="SSF50978">
    <property type="entry name" value="WD40 repeat-like"/>
    <property type="match status" value="1"/>
</dbReference>
<dbReference type="CDD" id="cd00200">
    <property type="entry name" value="WD40"/>
    <property type="match status" value="1"/>
</dbReference>
<dbReference type="InterPro" id="IPR015943">
    <property type="entry name" value="WD40/YVTN_repeat-like_dom_sf"/>
</dbReference>
<evidence type="ECO:0000313" key="6">
    <source>
        <dbReference type="Proteomes" id="UP000193560"/>
    </source>
</evidence>
<dbReference type="Gene3D" id="2.130.10.10">
    <property type="entry name" value="YVTN repeat-like/Quinoprotein amine dehydrogenase"/>
    <property type="match status" value="2"/>
</dbReference>
<reference evidence="5 6" key="1">
    <citation type="submission" date="2016-07" db="EMBL/GenBank/DDBJ databases">
        <title>Pervasive Adenine N6-methylation of Active Genes in Fungi.</title>
        <authorList>
            <consortium name="DOE Joint Genome Institute"/>
            <person name="Mondo S.J."/>
            <person name="Dannebaum R.O."/>
            <person name="Kuo R.C."/>
            <person name="Labutti K."/>
            <person name="Haridas S."/>
            <person name="Kuo A."/>
            <person name="Salamov A."/>
            <person name="Ahrendt S.R."/>
            <person name="Lipzen A."/>
            <person name="Sullivan W."/>
            <person name="Andreopoulos W.B."/>
            <person name="Clum A."/>
            <person name="Lindquist E."/>
            <person name="Daum C."/>
            <person name="Ramamoorthy G.K."/>
            <person name="Gryganskyi A."/>
            <person name="Culley D."/>
            <person name="Magnuson J.K."/>
            <person name="James T.Y."/>
            <person name="O'Malley M.A."/>
            <person name="Stajich J.E."/>
            <person name="Spatafora J.W."/>
            <person name="Visel A."/>
            <person name="Grigoriev I.V."/>
        </authorList>
    </citation>
    <scope>NUCLEOTIDE SEQUENCE [LARGE SCALE GENOMIC DNA]</scope>
    <source>
        <strain evidence="5 6">NRRL 1336</strain>
    </source>
</reference>
<feature type="repeat" description="WD" evidence="3">
    <location>
        <begin position="298"/>
        <end position="337"/>
    </location>
</feature>
<evidence type="ECO:0000256" key="2">
    <source>
        <dbReference type="ARBA" id="ARBA00022737"/>
    </source>
</evidence>
<proteinExistence type="predicted"/>
<keyword evidence="6" id="KW-1185">Reference proteome</keyword>
<keyword evidence="1 3" id="KW-0853">WD repeat</keyword>
<feature type="repeat" description="WD" evidence="3">
    <location>
        <begin position="178"/>
        <end position="217"/>
    </location>
</feature>
<evidence type="ECO:0000259" key="4">
    <source>
        <dbReference type="PROSITE" id="PS50181"/>
    </source>
</evidence>
<evidence type="ECO:0000256" key="3">
    <source>
        <dbReference type="PROSITE-ProRule" id="PRU00221"/>
    </source>
</evidence>
<feature type="repeat" description="WD" evidence="3">
    <location>
        <begin position="218"/>
        <end position="257"/>
    </location>
</feature>
<feature type="repeat" description="WD" evidence="3">
    <location>
        <begin position="338"/>
        <end position="377"/>
    </location>
</feature>
<evidence type="ECO:0000313" key="5">
    <source>
        <dbReference type="EMBL" id="ORZ18564.1"/>
    </source>
</evidence>
<keyword evidence="2" id="KW-0677">Repeat</keyword>
<evidence type="ECO:0000256" key="1">
    <source>
        <dbReference type="ARBA" id="ARBA00022574"/>
    </source>
</evidence>
<dbReference type="STRING" id="90262.A0A1X2IMT3"/>
<dbReference type="OrthoDB" id="19711at2759"/>
<dbReference type="InterPro" id="IPR001810">
    <property type="entry name" value="F-box_dom"/>
</dbReference>
<dbReference type="Pfam" id="PF12937">
    <property type="entry name" value="F-box-like"/>
    <property type="match status" value="1"/>
</dbReference>
<dbReference type="InterPro" id="IPR001680">
    <property type="entry name" value="WD40_rpt"/>
</dbReference>
<feature type="domain" description="F-box" evidence="4">
    <location>
        <begin position="82"/>
        <end position="128"/>
    </location>
</feature>
<dbReference type="PANTHER" id="PTHR14604:SF4">
    <property type="entry name" value="F-BOX DOMAIN-CONTAINING PROTEIN"/>
    <property type="match status" value="1"/>
</dbReference>
<dbReference type="InterPro" id="IPR050995">
    <property type="entry name" value="WD-F-box_domain-protein"/>
</dbReference>
<dbReference type="AlphaFoldDB" id="A0A1X2IMT3"/>
<dbReference type="Gene3D" id="1.20.1280.50">
    <property type="match status" value="1"/>
</dbReference>
<dbReference type="SUPFAM" id="SSF81383">
    <property type="entry name" value="F-box domain"/>
    <property type="match status" value="1"/>
</dbReference>
<comment type="caution">
    <text evidence="5">The sequence shown here is derived from an EMBL/GenBank/DDBJ whole genome shotgun (WGS) entry which is preliminary data.</text>
</comment>
<dbReference type="SMART" id="SM00320">
    <property type="entry name" value="WD40"/>
    <property type="match status" value="7"/>
</dbReference>
<dbReference type="InterPro" id="IPR020472">
    <property type="entry name" value="WD40_PAC1"/>
</dbReference>
<sequence>MPSTKSGLSFKHTTLLRYFKKSAWRDRLKSPPLVNRIDEGFYQNNSSKSLTPLLITLYSSSNLSSMDSLERSSTPSNEVQAIDFLTELPVEISQLVLAYCDPDTVVMASYVSRHWYMLCNDTPLWKTIYQERYGLPTNLSLTAFSMNTMAVRNYKRMYQSKTLLEHRWRHGKHQTHCIQGHGDSIYCVQFDKTKIVTGSRDRTIKFWDISSGRCLRTLLGHHASVLCLKYNDDWLVSGSSDHSVLVWSMHTFQVVRRLTGHSSGVLDVSFDQDYIASCSKDATIRLWHAKTGQPLRTLRGHRGPVNAIQFKNHQLVSASGDATIRLYDMKTGRCLRDFVGHSRGLACIQFDGASIVSGSNDNDIKVWNAHTGLCTLTLTGHTGLVRAMDFDQHKIVSASYDESIRVWCRHTGACLLIYPKCHSSWIFDVMFDNTKIVSTSQDQKILIMDFGHGIDTQLLVDPPFPSRLLPPPSS</sequence>
<dbReference type="PROSITE" id="PS50294">
    <property type="entry name" value="WD_REPEATS_REGION"/>
    <property type="match status" value="6"/>
</dbReference>
<dbReference type="PROSITE" id="PS00678">
    <property type="entry name" value="WD_REPEATS_1"/>
    <property type="match status" value="2"/>
</dbReference>